<feature type="domain" description="DUF402" evidence="2">
    <location>
        <begin position="184"/>
        <end position="321"/>
    </location>
</feature>
<dbReference type="Pfam" id="PF04167">
    <property type="entry name" value="DUF402"/>
    <property type="match status" value="1"/>
</dbReference>
<dbReference type="Gene3D" id="2.40.380.10">
    <property type="entry name" value="FomD-like"/>
    <property type="match status" value="1"/>
</dbReference>
<reference evidence="3" key="1">
    <citation type="journal article" date="2020" name="ISME J.">
        <title>Gammaproteobacteria mediating utilization of methyl-, sulfur- and petroleum organic compounds in deep ocean hydrothermal plumes.</title>
        <authorList>
            <person name="Zhou Z."/>
            <person name="Liu Y."/>
            <person name="Pan J."/>
            <person name="Cron B.R."/>
            <person name="Toner B.M."/>
            <person name="Anantharaman K."/>
            <person name="Breier J.A."/>
            <person name="Dick G.J."/>
            <person name="Li M."/>
        </authorList>
    </citation>
    <scope>NUCLEOTIDE SEQUENCE</scope>
    <source>
        <strain evidence="3">SZUA-1515</strain>
    </source>
</reference>
<evidence type="ECO:0000256" key="1">
    <source>
        <dbReference type="ARBA" id="ARBA00022801"/>
    </source>
</evidence>
<keyword evidence="1" id="KW-0378">Hydrolase</keyword>
<evidence type="ECO:0000313" key="3">
    <source>
        <dbReference type="EMBL" id="HIQ29928.1"/>
    </source>
</evidence>
<dbReference type="InterPro" id="IPR050212">
    <property type="entry name" value="Ntdp-like"/>
</dbReference>
<dbReference type="InterPro" id="IPR007295">
    <property type="entry name" value="DUF402"/>
</dbReference>
<dbReference type="PANTHER" id="PTHR39159:SF1">
    <property type="entry name" value="UPF0374 PROTEIN YGAC"/>
    <property type="match status" value="1"/>
</dbReference>
<sequence>MVTKLMIRGIYSTALVKLALKNGIFEIVSPTESQKRRFGISDSSDIPDINIGDAKDRHSVKIIGDVEKIAEFVEAVRRVDDSVLTWWKNNVENKGALCILSFPMQAKGTMDMLRSEVTYTVPYHHYCRAGSEGLSLMVSLAENLVDSGVAEAGRVSEMFADEVKRLTPRIGSTVRIYHTKLSGRNIQLSPGKVIWRREGEVKILRRIIGNGVYDGLGIPKSIGDTAVMHVERGKPYTVTRYYSINNTLKGEYYNICTPVEVYDTYIRYVDLGVDVVKPADGEPRIIDIDELEQGLNNGVISRPQYEKALEIANEILNSLSKR</sequence>
<name>A0A833A4I8_CALS0</name>
<evidence type="ECO:0000313" key="4">
    <source>
        <dbReference type="Proteomes" id="UP000608579"/>
    </source>
</evidence>
<dbReference type="Proteomes" id="UP000608579">
    <property type="component" value="Unassembled WGS sequence"/>
</dbReference>
<dbReference type="SUPFAM" id="SSF159234">
    <property type="entry name" value="FomD-like"/>
    <property type="match status" value="1"/>
</dbReference>
<proteinExistence type="predicted"/>
<dbReference type="EMBL" id="DQVM01000099">
    <property type="protein sequence ID" value="HIQ29928.1"/>
    <property type="molecule type" value="Genomic_DNA"/>
</dbReference>
<comment type="caution">
    <text evidence="3">The sequence shown here is derived from an EMBL/GenBank/DDBJ whole genome shotgun (WGS) entry which is preliminary data.</text>
</comment>
<evidence type="ECO:0000259" key="2">
    <source>
        <dbReference type="Pfam" id="PF04167"/>
    </source>
</evidence>
<dbReference type="InterPro" id="IPR035930">
    <property type="entry name" value="FomD-like_sf"/>
</dbReference>
<dbReference type="GO" id="GO:0016787">
    <property type="term" value="F:hydrolase activity"/>
    <property type="evidence" value="ECO:0007669"/>
    <property type="project" value="UniProtKB-KW"/>
</dbReference>
<dbReference type="AlphaFoldDB" id="A0A833A4I8"/>
<dbReference type="PANTHER" id="PTHR39159">
    <property type="match status" value="1"/>
</dbReference>
<gene>
    <name evidence="3" type="ORF">EYH45_05125</name>
</gene>
<accession>A0A833A4I8</accession>
<protein>
    <submittedName>
        <fullName evidence="3">DUF402 domain-containing protein</fullName>
    </submittedName>
</protein>
<organism evidence="3 4">
    <name type="scientific">Caldiarchaeum subterraneum</name>
    <dbReference type="NCBI Taxonomy" id="311458"/>
    <lineage>
        <taxon>Archaea</taxon>
        <taxon>Nitrososphaerota</taxon>
        <taxon>Candidatus Caldarchaeales</taxon>
        <taxon>Candidatus Caldarchaeaceae</taxon>
        <taxon>Candidatus Caldarchaeum</taxon>
    </lineage>
</organism>